<dbReference type="AlphaFoldDB" id="A0A177L5C3"/>
<dbReference type="PANTHER" id="PTHR18952">
    <property type="entry name" value="CARBONIC ANHYDRASE"/>
    <property type="match status" value="1"/>
</dbReference>
<keyword evidence="3" id="KW-0479">Metal-binding</keyword>
<evidence type="ECO:0000256" key="1">
    <source>
        <dbReference type="ARBA" id="ARBA00010718"/>
    </source>
</evidence>
<gene>
    <name evidence="8" type="ORF">AWH49_14965</name>
</gene>
<reference evidence="8 9" key="1">
    <citation type="submission" date="2016-01" db="EMBL/GenBank/DDBJ databases">
        <title>Investigation of taxonomic status of Bacillus aminovorans.</title>
        <authorList>
            <person name="Verma A."/>
            <person name="Pal Y."/>
            <person name="Krishnamurthi S."/>
        </authorList>
    </citation>
    <scope>NUCLEOTIDE SEQUENCE [LARGE SCALE GENOMIC DNA]</scope>
    <source>
        <strain evidence="8 9">DSM 1314</strain>
    </source>
</reference>
<keyword evidence="4" id="KW-0862">Zinc</keyword>
<proteinExistence type="inferred from homology"/>
<dbReference type="EMBL" id="LQWY01000030">
    <property type="protein sequence ID" value="OAH60878.1"/>
    <property type="molecule type" value="Genomic_DNA"/>
</dbReference>
<dbReference type="PROSITE" id="PS51144">
    <property type="entry name" value="ALPHA_CA_2"/>
    <property type="match status" value="1"/>
</dbReference>
<evidence type="ECO:0000256" key="3">
    <source>
        <dbReference type="ARBA" id="ARBA00022723"/>
    </source>
</evidence>
<dbReference type="SMART" id="SM01057">
    <property type="entry name" value="Carb_anhydrase"/>
    <property type="match status" value="1"/>
</dbReference>
<dbReference type="InterPro" id="IPR023561">
    <property type="entry name" value="Carbonic_anhydrase_a-class"/>
</dbReference>
<dbReference type="Proteomes" id="UP000076935">
    <property type="component" value="Unassembled WGS sequence"/>
</dbReference>
<dbReference type="SUPFAM" id="SSF51069">
    <property type="entry name" value="Carbonic anhydrase"/>
    <property type="match status" value="1"/>
</dbReference>
<comment type="caution">
    <text evidence="8">The sequence shown here is derived from an EMBL/GenBank/DDBJ whole genome shotgun (WGS) entry which is preliminary data.</text>
</comment>
<dbReference type="PANTHER" id="PTHR18952:SF265">
    <property type="entry name" value="CARBONIC ANHYDRASE"/>
    <property type="match status" value="1"/>
</dbReference>
<keyword evidence="5" id="KW-0456">Lyase</keyword>
<dbReference type="RefSeq" id="WP_063965789.1">
    <property type="nucleotide sequence ID" value="NZ_JBCNAN010000023.1"/>
</dbReference>
<evidence type="ECO:0000256" key="2">
    <source>
        <dbReference type="ARBA" id="ARBA00012925"/>
    </source>
</evidence>
<accession>A0A177L5C3</accession>
<dbReference type="InterPro" id="IPR036398">
    <property type="entry name" value="CA_dom_sf"/>
</dbReference>
<evidence type="ECO:0000256" key="4">
    <source>
        <dbReference type="ARBA" id="ARBA00022833"/>
    </source>
</evidence>
<sequence>MNGQHFDMELHLVHKDENDQLAVIGLMIKEGASNPVFENVWSALPQEGTAEIVKLSEPIDLTNMLPKEQQSFQYTGSLTTPPCSENVKWIVLEQPIDMSKEQIDAFRQIFPDNHRPIQALEGREVIEK</sequence>
<dbReference type="CDD" id="cd03124">
    <property type="entry name" value="alpha_CA_prokaryotic_like"/>
    <property type="match status" value="1"/>
</dbReference>
<evidence type="ECO:0000313" key="8">
    <source>
        <dbReference type="EMBL" id="OAH60878.1"/>
    </source>
</evidence>
<dbReference type="EC" id="4.2.1.1" evidence="2"/>
<feature type="domain" description="Alpha-carbonic anhydrase" evidence="7">
    <location>
        <begin position="1"/>
        <end position="128"/>
    </location>
</feature>
<dbReference type="InterPro" id="IPR041891">
    <property type="entry name" value="Alpha_CA_prokaryot-like"/>
</dbReference>
<comment type="similarity">
    <text evidence="1">Belongs to the alpha-carbonic anhydrase family.</text>
</comment>
<dbReference type="GO" id="GO:0008270">
    <property type="term" value="F:zinc ion binding"/>
    <property type="evidence" value="ECO:0007669"/>
    <property type="project" value="InterPro"/>
</dbReference>
<dbReference type="Pfam" id="PF00194">
    <property type="entry name" value="Carb_anhydrase"/>
    <property type="match status" value="1"/>
</dbReference>
<evidence type="ECO:0000259" key="7">
    <source>
        <dbReference type="PROSITE" id="PS51144"/>
    </source>
</evidence>
<keyword evidence="9" id="KW-1185">Reference proteome</keyword>
<name>A0A177L5C3_9BACI</name>
<protein>
    <recommendedName>
        <fullName evidence="2">carbonic anhydrase</fullName>
        <ecNumber evidence="2">4.2.1.1</ecNumber>
    </recommendedName>
</protein>
<dbReference type="GO" id="GO:0004089">
    <property type="term" value="F:carbonate dehydratase activity"/>
    <property type="evidence" value="ECO:0007669"/>
    <property type="project" value="UniProtKB-EC"/>
</dbReference>
<comment type="catalytic activity">
    <reaction evidence="6">
        <text>hydrogencarbonate + H(+) = CO2 + H2O</text>
        <dbReference type="Rhea" id="RHEA:10748"/>
        <dbReference type="ChEBI" id="CHEBI:15377"/>
        <dbReference type="ChEBI" id="CHEBI:15378"/>
        <dbReference type="ChEBI" id="CHEBI:16526"/>
        <dbReference type="ChEBI" id="CHEBI:17544"/>
        <dbReference type="EC" id="4.2.1.1"/>
    </reaction>
</comment>
<organism evidence="8 9">
    <name type="scientific">Domibacillus aminovorans</name>
    <dbReference type="NCBI Taxonomy" id="29332"/>
    <lineage>
        <taxon>Bacteria</taxon>
        <taxon>Bacillati</taxon>
        <taxon>Bacillota</taxon>
        <taxon>Bacilli</taxon>
        <taxon>Bacillales</taxon>
        <taxon>Bacillaceae</taxon>
        <taxon>Domibacillus</taxon>
    </lineage>
</organism>
<evidence type="ECO:0000256" key="6">
    <source>
        <dbReference type="ARBA" id="ARBA00048348"/>
    </source>
</evidence>
<dbReference type="STRING" id="29332.AWH48_03380"/>
<evidence type="ECO:0000256" key="5">
    <source>
        <dbReference type="ARBA" id="ARBA00023239"/>
    </source>
</evidence>
<dbReference type="Gene3D" id="3.10.200.10">
    <property type="entry name" value="Alpha carbonic anhydrase"/>
    <property type="match status" value="1"/>
</dbReference>
<dbReference type="InterPro" id="IPR001148">
    <property type="entry name" value="CA_dom"/>
</dbReference>
<evidence type="ECO:0000313" key="9">
    <source>
        <dbReference type="Proteomes" id="UP000076935"/>
    </source>
</evidence>